<feature type="region of interest" description="Disordered" evidence="1">
    <location>
        <begin position="85"/>
        <end position="106"/>
    </location>
</feature>
<dbReference type="Proteomes" id="UP001054252">
    <property type="component" value="Unassembled WGS sequence"/>
</dbReference>
<comment type="caution">
    <text evidence="2">The sequence shown here is derived from an EMBL/GenBank/DDBJ whole genome shotgun (WGS) entry which is preliminary data.</text>
</comment>
<evidence type="ECO:0000313" key="3">
    <source>
        <dbReference type="Proteomes" id="UP001054252"/>
    </source>
</evidence>
<dbReference type="EMBL" id="BPVZ01000082">
    <property type="protein sequence ID" value="GKV29271.1"/>
    <property type="molecule type" value="Genomic_DNA"/>
</dbReference>
<feature type="region of interest" description="Disordered" evidence="1">
    <location>
        <begin position="1"/>
        <end position="22"/>
    </location>
</feature>
<keyword evidence="3" id="KW-1185">Reference proteome</keyword>
<accession>A0AAV5KX49</accession>
<evidence type="ECO:0000256" key="1">
    <source>
        <dbReference type="SAM" id="MobiDB-lite"/>
    </source>
</evidence>
<proteinExistence type="predicted"/>
<gene>
    <name evidence="2" type="ORF">SLEP1_g38207</name>
</gene>
<dbReference type="AlphaFoldDB" id="A0AAV5KX49"/>
<evidence type="ECO:0000313" key="2">
    <source>
        <dbReference type="EMBL" id="GKV29271.1"/>
    </source>
</evidence>
<protein>
    <submittedName>
        <fullName evidence="2">Uncharacterized protein</fullName>
    </submittedName>
</protein>
<reference evidence="2 3" key="1">
    <citation type="journal article" date="2021" name="Commun. Biol.">
        <title>The genome of Shorea leprosula (Dipterocarpaceae) highlights the ecological relevance of drought in aseasonal tropical rainforests.</title>
        <authorList>
            <person name="Ng K.K.S."/>
            <person name="Kobayashi M.J."/>
            <person name="Fawcett J.A."/>
            <person name="Hatakeyama M."/>
            <person name="Paape T."/>
            <person name="Ng C.H."/>
            <person name="Ang C.C."/>
            <person name="Tnah L.H."/>
            <person name="Lee C.T."/>
            <person name="Nishiyama T."/>
            <person name="Sese J."/>
            <person name="O'Brien M.J."/>
            <person name="Copetti D."/>
            <person name="Mohd Noor M.I."/>
            <person name="Ong R.C."/>
            <person name="Putra M."/>
            <person name="Sireger I.Z."/>
            <person name="Indrioko S."/>
            <person name="Kosugi Y."/>
            <person name="Izuno A."/>
            <person name="Isagi Y."/>
            <person name="Lee S.L."/>
            <person name="Shimizu K.K."/>
        </authorList>
    </citation>
    <scope>NUCLEOTIDE SEQUENCE [LARGE SCALE GENOMIC DNA]</scope>
    <source>
        <strain evidence="2">214</strain>
    </source>
</reference>
<name>A0AAV5KX49_9ROSI</name>
<organism evidence="2 3">
    <name type="scientific">Rubroshorea leprosula</name>
    <dbReference type="NCBI Taxonomy" id="152421"/>
    <lineage>
        <taxon>Eukaryota</taxon>
        <taxon>Viridiplantae</taxon>
        <taxon>Streptophyta</taxon>
        <taxon>Embryophyta</taxon>
        <taxon>Tracheophyta</taxon>
        <taxon>Spermatophyta</taxon>
        <taxon>Magnoliopsida</taxon>
        <taxon>eudicotyledons</taxon>
        <taxon>Gunneridae</taxon>
        <taxon>Pentapetalae</taxon>
        <taxon>rosids</taxon>
        <taxon>malvids</taxon>
        <taxon>Malvales</taxon>
        <taxon>Dipterocarpaceae</taxon>
        <taxon>Rubroshorea</taxon>
    </lineage>
</organism>
<sequence length="106" mass="11933">MIVKKKEVEEQDEQRKKRKKKVRNGSLYYRISDLPKLFKGDVAFGTAGSFGESSDSLLLQLGHTHSLSDCQDKCLKCIPQEVEKDRTSDRLPAMPHSGAKVENILA</sequence>